<dbReference type="EMBL" id="OV696693">
    <property type="protein sequence ID" value="CAH1271219.1"/>
    <property type="molecule type" value="Genomic_DNA"/>
</dbReference>
<dbReference type="InterPro" id="IPR019734">
    <property type="entry name" value="TPR_rpt"/>
</dbReference>
<sequence>MADFDDFPMSDPEPEEPPVVVTPAPVIPIVDIPTAEPPPSPSQHGDDQSTVRDSPSEEETETGQSEVDSERPPSTRRKTRRKKKRLVNGVDMTPPAELLRKAEKKAKKYRSDKKVDECIAELVRCTALSRVVYGDGDWRLAEAHTNLAAGYLELRGLAPQAQQHAEMSRSILLGGVHTSHSSDTKARILEVLVNMHLILGRALTSQKKFREAEHSLNRASKVCEERLKVPGLNSLEQTDLETRVAIAQGKLYLADKNPSKAARFMEKAEDLIKENHGEDSVQLIPVYQDLGRIEQSKGDDTDHDRAVEYFLQAHSISGVSYESGSVEIGRTAYALAMAYSASNIAEGEASAETYLEECLGIYQVTYGPHHPETLRVQDERSRLLVRMGKQEEALEALRFNLRPKMETFGEYSEEVAESHQLSGTIRLTQGKMEPALKSLKKAHMIQSNLFGVGHKKAKATQQLIDMITKTPSVAAKQTSTDSKKPHFSAIVGRNTQLGGFKAALF</sequence>
<reference evidence="2" key="1">
    <citation type="submission" date="2022-01" db="EMBL/GenBank/DDBJ databases">
        <authorList>
            <person name="Braso-Vives M."/>
        </authorList>
    </citation>
    <scope>NUCLEOTIDE SEQUENCE</scope>
</reference>
<protein>
    <submittedName>
        <fullName evidence="2">TTC23 protein</fullName>
    </submittedName>
</protein>
<feature type="region of interest" description="Disordered" evidence="1">
    <location>
        <begin position="1"/>
        <end position="96"/>
    </location>
</feature>
<dbReference type="Gene3D" id="1.25.40.10">
    <property type="entry name" value="Tetratricopeptide repeat domain"/>
    <property type="match status" value="2"/>
</dbReference>
<evidence type="ECO:0000313" key="3">
    <source>
        <dbReference type="Proteomes" id="UP000838412"/>
    </source>
</evidence>
<accession>A0A8K0AEG5</accession>
<organism evidence="2 3">
    <name type="scientific">Branchiostoma lanceolatum</name>
    <name type="common">Common lancelet</name>
    <name type="synonym">Amphioxus lanceolatum</name>
    <dbReference type="NCBI Taxonomy" id="7740"/>
    <lineage>
        <taxon>Eukaryota</taxon>
        <taxon>Metazoa</taxon>
        <taxon>Chordata</taxon>
        <taxon>Cephalochordata</taxon>
        <taxon>Leptocardii</taxon>
        <taxon>Amphioxiformes</taxon>
        <taxon>Branchiostomatidae</taxon>
        <taxon>Branchiostoma</taxon>
    </lineage>
</organism>
<proteinExistence type="predicted"/>
<dbReference type="PANTHER" id="PTHR14485">
    <property type="entry name" value="TETRATRICOPEPTIDE REPEAT PROTEIN 23"/>
    <property type="match status" value="1"/>
</dbReference>
<keyword evidence="3" id="KW-1185">Reference proteome</keyword>
<dbReference type="SUPFAM" id="SSF48452">
    <property type="entry name" value="TPR-like"/>
    <property type="match status" value="2"/>
</dbReference>
<evidence type="ECO:0000313" key="2">
    <source>
        <dbReference type="EMBL" id="CAH1271219.1"/>
    </source>
</evidence>
<dbReference type="InterPro" id="IPR011990">
    <property type="entry name" value="TPR-like_helical_dom_sf"/>
</dbReference>
<dbReference type="OrthoDB" id="9986634at2759"/>
<feature type="compositionally biased region" description="Basic residues" evidence="1">
    <location>
        <begin position="74"/>
        <end position="86"/>
    </location>
</feature>
<feature type="compositionally biased region" description="Acidic residues" evidence="1">
    <location>
        <begin position="1"/>
        <end position="16"/>
    </location>
</feature>
<gene>
    <name evidence="2" type="primary">TTC23</name>
    <name evidence="2" type="ORF">BLAG_LOCUS23308</name>
</gene>
<name>A0A8K0AEG5_BRALA</name>
<dbReference type="InterPro" id="IPR042621">
    <property type="entry name" value="TTC23/TTC23L"/>
</dbReference>
<dbReference type="PANTHER" id="PTHR14485:SF2">
    <property type="entry name" value="FUNGAL STAND N-TERMINAL GOODBYE DOMAIN-CONTAINING PROTEIN"/>
    <property type="match status" value="1"/>
</dbReference>
<dbReference type="Proteomes" id="UP000838412">
    <property type="component" value="Chromosome 8"/>
</dbReference>
<evidence type="ECO:0000256" key="1">
    <source>
        <dbReference type="SAM" id="MobiDB-lite"/>
    </source>
</evidence>
<dbReference type="Pfam" id="PF13424">
    <property type="entry name" value="TPR_12"/>
    <property type="match status" value="1"/>
</dbReference>
<dbReference type="AlphaFoldDB" id="A0A8K0AEG5"/>
<dbReference type="SMART" id="SM00028">
    <property type="entry name" value="TPR"/>
    <property type="match status" value="3"/>
</dbReference>
<feature type="compositionally biased region" description="Low complexity" evidence="1">
    <location>
        <begin position="18"/>
        <end position="34"/>
    </location>
</feature>